<reference evidence="12 13" key="1">
    <citation type="submission" date="2011-08" db="EMBL/GenBank/DDBJ databases">
        <title>Complete sequence of Caldicellulosiruptor lactoaceticus 6A.</title>
        <authorList>
            <consortium name="US DOE Joint Genome Institute"/>
            <person name="Lucas S."/>
            <person name="Han J."/>
            <person name="Lapidus A."/>
            <person name="Cheng J.-F."/>
            <person name="Goodwin L."/>
            <person name="Pitluck S."/>
            <person name="Peters L."/>
            <person name="Davenport K."/>
            <person name="Detter J.C."/>
            <person name="Han C."/>
            <person name="Tapia R."/>
            <person name="Land M."/>
            <person name="Hauser L."/>
            <person name="Kyrpides N."/>
            <person name="Ivanova N."/>
            <person name="Ovchinnikova G."/>
            <person name="Pagani I."/>
            <person name="Blumer-Schuette S.E."/>
            <person name="Kelly R.M."/>
            <person name="Woyke T."/>
        </authorList>
    </citation>
    <scope>NUCLEOTIDE SEQUENCE [LARGE SCALE GENOMIC DNA]</scope>
    <source>
        <strain evidence="12 13">6A</strain>
    </source>
</reference>
<sequence>MIKLFRYLKPYTWAVVLAPLFMLLEVVMDLMQPRFLERIFGRIIDVGLKNGDMAYILKTGLLMIFAAFLGMVGGGGCVVFSSIASQNFVYDLRCDLFKKIMSFSFKNVDRFRPETLITRLTNDVMQMQNVVMMMLRIVVRAPLLFIGGLVMAVLINPKLSIILFIAIPFVVLVFYFMVKKSFPLFSSLQKRIDRVNAVMRENLLGARVVKAFVRHEHEKSRFLKANQDLLDISFQAFGLIVVTMPLFMLVMNMSMVGVVWFGSIQIKAANMQVGELMAFINYTTQILFSLMMIGNIFLFITRASASAERINEVLNCEIDIKNKDGAITTPIKEGKVEFRNVTFYYNEEENSPALDGISFVAQPGEVIGILGTTGAGKSTLVSLIPRLYDTTEGEVLIDGINVKDYDVTILRKSISMVLQDSILFTGTIKDNIVWGNEDASMEEIIEAAKVAQAHDFIMSFEKGYDTEVSERGVNLSGGQKQRISIARAILKKPKILILDDCTSAVDMATEKRIQAALREYIKGTTTFIIAQRISSIKHADKILVMDGGRIVAQGMHEELLKICPIYQEIYQTQMGEEEKEIA</sequence>
<evidence type="ECO:0000256" key="8">
    <source>
        <dbReference type="ARBA" id="ARBA00023136"/>
    </source>
</evidence>
<evidence type="ECO:0000313" key="13">
    <source>
        <dbReference type="Proteomes" id="UP000009257"/>
    </source>
</evidence>
<feature type="transmembrane region" description="Helical" evidence="9">
    <location>
        <begin position="137"/>
        <end position="155"/>
    </location>
</feature>
<dbReference type="GO" id="GO:0015421">
    <property type="term" value="F:ABC-type oligopeptide transporter activity"/>
    <property type="evidence" value="ECO:0007669"/>
    <property type="project" value="TreeGrafter"/>
</dbReference>
<feature type="transmembrane region" description="Helical" evidence="9">
    <location>
        <begin position="12"/>
        <end position="31"/>
    </location>
</feature>
<keyword evidence="8 9" id="KW-0472">Membrane</keyword>
<dbReference type="Pfam" id="PF00005">
    <property type="entry name" value="ABC_tran"/>
    <property type="match status" value="1"/>
</dbReference>
<dbReference type="SUPFAM" id="SSF90123">
    <property type="entry name" value="ABC transporter transmembrane region"/>
    <property type="match status" value="1"/>
</dbReference>
<dbReference type="PANTHER" id="PTHR43394:SF1">
    <property type="entry name" value="ATP-BINDING CASSETTE SUB-FAMILY B MEMBER 10, MITOCHONDRIAL"/>
    <property type="match status" value="1"/>
</dbReference>
<protein>
    <recommendedName>
        <fullName evidence="14">ABC transporter related protein</fullName>
    </recommendedName>
</protein>
<dbReference type="Gene3D" id="3.40.50.300">
    <property type="entry name" value="P-loop containing nucleotide triphosphate hydrolases"/>
    <property type="match status" value="1"/>
</dbReference>
<feature type="transmembrane region" description="Helical" evidence="9">
    <location>
        <begin position="61"/>
        <end position="83"/>
    </location>
</feature>
<dbReference type="InterPro" id="IPR011527">
    <property type="entry name" value="ABC1_TM_dom"/>
</dbReference>
<gene>
    <name evidence="12" type="ORF">Calla_2267</name>
</gene>
<evidence type="ECO:0000313" key="12">
    <source>
        <dbReference type="EMBL" id="AEM74809.1"/>
    </source>
</evidence>
<evidence type="ECO:0000259" key="11">
    <source>
        <dbReference type="PROSITE" id="PS50929"/>
    </source>
</evidence>
<dbReference type="InterPro" id="IPR003439">
    <property type="entry name" value="ABC_transporter-like_ATP-bd"/>
</dbReference>
<dbReference type="SUPFAM" id="SSF52540">
    <property type="entry name" value="P-loop containing nucleoside triphosphate hydrolases"/>
    <property type="match status" value="1"/>
</dbReference>
<feature type="domain" description="ABC transmembrane type-1" evidence="11">
    <location>
        <begin position="16"/>
        <end position="302"/>
    </location>
</feature>
<dbReference type="InterPro" id="IPR003593">
    <property type="entry name" value="AAA+_ATPase"/>
</dbReference>
<evidence type="ECO:0000256" key="7">
    <source>
        <dbReference type="ARBA" id="ARBA00022989"/>
    </source>
</evidence>
<dbReference type="PROSITE" id="PS50929">
    <property type="entry name" value="ABC_TM1F"/>
    <property type="match status" value="1"/>
</dbReference>
<evidence type="ECO:0000256" key="9">
    <source>
        <dbReference type="SAM" id="Phobius"/>
    </source>
</evidence>
<dbReference type="SMART" id="SM00382">
    <property type="entry name" value="AAA"/>
    <property type="match status" value="1"/>
</dbReference>
<dbReference type="GO" id="GO:0005524">
    <property type="term" value="F:ATP binding"/>
    <property type="evidence" value="ECO:0007669"/>
    <property type="project" value="UniProtKB-KW"/>
</dbReference>
<dbReference type="Gene3D" id="1.20.1560.10">
    <property type="entry name" value="ABC transporter type 1, transmembrane domain"/>
    <property type="match status" value="1"/>
</dbReference>
<dbReference type="CDD" id="cd18548">
    <property type="entry name" value="ABC_6TM_Tm287_like"/>
    <property type="match status" value="1"/>
</dbReference>
<dbReference type="InterPro" id="IPR027417">
    <property type="entry name" value="P-loop_NTPase"/>
</dbReference>
<dbReference type="EMBL" id="CP003001">
    <property type="protein sequence ID" value="AEM74809.1"/>
    <property type="molecule type" value="Genomic_DNA"/>
</dbReference>
<dbReference type="GO" id="GO:0016887">
    <property type="term" value="F:ATP hydrolysis activity"/>
    <property type="evidence" value="ECO:0007669"/>
    <property type="project" value="InterPro"/>
</dbReference>
<keyword evidence="4 9" id="KW-0812">Transmembrane</keyword>
<evidence type="ECO:0000256" key="5">
    <source>
        <dbReference type="ARBA" id="ARBA00022741"/>
    </source>
</evidence>
<feature type="transmembrane region" description="Helical" evidence="9">
    <location>
        <begin position="282"/>
        <end position="300"/>
    </location>
</feature>
<dbReference type="HOGENOM" id="CLU_3267094_0_0_9"/>
<dbReference type="FunFam" id="3.40.50.300:FF:000221">
    <property type="entry name" value="Multidrug ABC transporter ATP-binding protein"/>
    <property type="match status" value="1"/>
</dbReference>
<dbReference type="InterPro" id="IPR017871">
    <property type="entry name" value="ABC_transporter-like_CS"/>
</dbReference>
<dbReference type="AlphaFoldDB" id="G2PXE5"/>
<evidence type="ECO:0000256" key="1">
    <source>
        <dbReference type="ARBA" id="ARBA00004651"/>
    </source>
</evidence>
<dbReference type="InterPro" id="IPR036640">
    <property type="entry name" value="ABC1_TM_sf"/>
</dbReference>
<evidence type="ECO:0000256" key="3">
    <source>
        <dbReference type="ARBA" id="ARBA00022475"/>
    </source>
</evidence>
<dbReference type="InterPro" id="IPR039421">
    <property type="entry name" value="Type_1_exporter"/>
</dbReference>
<keyword evidence="2" id="KW-0813">Transport</keyword>
<evidence type="ECO:0000256" key="2">
    <source>
        <dbReference type="ARBA" id="ARBA00022448"/>
    </source>
</evidence>
<keyword evidence="6" id="KW-0067">ATP-binding</keyword>
<keyword evidence="5" id="KW-0547">Nucleotide-binding</keyword>
<feature type="transmembrane region" description="Helical" evidence="9">
    <location>
        <begin position="161"/>
        <end position="178"/>
    </location>
</feature>
<dbReference type="PROSITE" id="PS00211">
    <property type="entry name" value="ABC_TRANSPORTER_1"/>
    <property type="match status" value="1"/>
</dbReference>
<dbReference type="KEGG" id="clc:Calla_2267"/>
<proteinExistence type="predicted"/>
<evidence type="ECO:0000256" key="4">
    <source>
        <dbReference type="ARBA" id="ARBA00022692"/>
    </source>
</evidence>
<dbReference type="GO" id="GO:0005886">
    <property type="term" value="C:plasma membrane"/>
    <property type="evidence" value="ECO:0007669"/>
    <property type="project" value="UniProtKB-SubCell"/>
</dbReference>
<evidence type="ECO:0000256" key="6">
    <source>
        <dbReference type="ARBA" id="ARBA00022840"/>
    </source>
</evidence>
<feature type="domain" description="ABC transporter" evidence="10">
    <location>
        <begin position="336"/>
        <end position="572"/>
    </location>
</feature>
<comment type="subcellular location">
    <subcellularLocation>
        <location evidence="1">Cell membrane</location>
        <topology evidence="1">Multi-pass membrane protein</topology>
    </subcellularLocation>
</comment>
<evidence type="ECO:0000259" key="10">
    <source>
        <dbReference type="PROSITE" id="PS50893"/>
    </source>
</evidence>
<feature type="transmembrane region" description="Helical" evidence="9">
    <location>
        <begin position="236"/>
        <end position="262"/>
    </location>
</feature>
<organism evidence="12 13">
    <name type="scientific">Caldicellulosiruptor acetigenus 6A</name>
    <dbReference type="NCBI Taxonomy" id="632516"/>
    <lineage>
        <taxon>Bacteria</taxon>
        <taxon>Bacillati</taxon>
        <taxon>Bacillota</taxon>
        <taxon>Bacillota incertae sedis</taxon>
        <taxon>Caldicellulosiruptorales</taxon>
        <taxon>Caldicellulosiruptoraceae</taxon>
        <taxon>Caldicellulosiruptor</taxon>
    </lineage>
</organism>
<dbReference type="Proteomes" id="UP000009257">
    <property type="component" value="Chromosome"/>
</dbReference>
<evidence type="ECO:0008006" key="14">
    <source>
        <dbReference type="Google" id="ProtNLM"/>
    </source>
</evidence>
<dbReference type="Pfam" id="PF00664">
    <property type="entry name" value="ABC_membrane"/>
    <property type="match status" value="1"/>
</dbReference>
<dbReference type="PROSITE" id="PS50893">
    <property type="entry name" value="ABC_TRANSPORTER_2"/>
    <property type="match status" value="1"/>
</dbReference>
<keyword evidence="3" id="KW-1003">Cell membrane</keyword>
<name>G2PXE5_9FIRM</name>
<dbReference type="FunFam" id="1.20.1560.10:FF:000040">
    <property type="entry name" value="Multidrug ABC transporter ATP-binding protein"/>
    <property type="match status" value="1"/>
</dbReference>
<keyword evidence="7 9" id="KW-1133">Transmembrane helix</keyword>
<dbReference type="PANTHER" id="PTHR43394">
    <property type="entry name" value="ATP-DEPENDENT PERMEASE MDL1, MITOCHONDRIAL"/>
    <property type="match status" value="1"/>
</dbReference>
<accession>G2PXE5</accession>